<feature type="compositionally biased region" description="Polar residues" evidence="1">
    <location>
        <begin position="25"/>
        <end position="34"/>
    </location>
</feature>
<dbReference type="AlphaFoldDB" id="A0A0N4UWQ7"/>
<sequence>MSKRARGKRRRRCPTLSDTGLGPDMQSQGNQFSGKETKNHCKRDRAILASAAPCAVTGNERKRDLWEYPATKDLFRHEILHALVIIFGMIERHVQLNWSDKICTRIKPFLLPLGSAEALYATSHYFITMQPFYGDLKTTFCNPQTILAAAADKGFGTINAIREKIPRKRIFPWNMNGHRQWITSYYMDFQDEATGSIEAEDSRKIHLDEYIYGVRFTHSA</sequence>
<reference evidence="2 3" key="2">
    <citation type="submission" date="2018-10" db="EMBL/GenBank/DDBJ databases">
        <authorList>
            <consortium name="Pathogen Informatics"/>
        </authorList>
    </citation>
    <scope>NUCLEOTIDE SEQUENCE [LARGE SCALE GENOMIC DNA]</scope>
</reference>
<dbReference type="Proteomes" id="UP000274131">
    <property type="component" value="Unassembled WGS sequence"/>
</dbReference>
<evidence type="ECO:0000313" key="3">
    <source>
        <dbReference type="Proteomes" id="UP000274131"/>
    </source>
</evidence>
<accession>A0A0N4UWQ7</accession>
<name>A0A0N4UWQ7_ENTVE</name>
<dbReference type="EMBL" id="UXUI01007244">
    <property type="protein sequence ID" value="VDD86501.1"/>
    <property type="molecule type" value="Genomic_DNA"/>
</dbReference>
<evidence type="ECO:0000256" key="1">
    <source>
        <dbReference type="SAM" id="MobiDB-lite"/>
    </source>
</evidence>
<reference evidence="4" key="1">
    <citation type="submission" date="2017-02" db="UniProtKB">
        <authorList>
            <consortium name="WormBaseParasite"/>
        </authorList>
    </citation>
    <scope>IDENTIFICATION</scope>
</reference>
<feature type="region of interest" description="Disordered" evidence="1">
    <location>
        <begin position="1"/>
        <end position="36"/>
    </location>
</feature>
<keyword evidence="3" id="KW-1185">Reference proteome</keyword>
<gene>
    <name evidence="2" type="ORF">EVEC_LOCUS1644</name>
</gene>
<proteinExistence type="predicted"/>
<evidence type="ECO:0000313" key="4">
    <source>
        <dbReference type="WBParaSite" id="EVEC_0000193601-mRNA-1"/>
    </source>
</evidence>
<organism evidence="4">
    <name type="scientific">Enterobius vermicularis</name>
    <name type="common">Human pinworm</name>
    <dbReference type="NCBI Taxonomy" id="51028"/>
    <lineage>
        <taxon>Eukaryota</taxon>
        <taxon>Metazoa</taxon>
        <taxon>Ecdysozoa</taxon>
        <taxon>Nematoda</taxon>
        <taxon>Chromadorea</taxon>
        <taxon>Rhabditida</taxon>
        <taxon>Spirurina</taxon>
        <taxon>Oxyuridomorpha</taxon>
        <taxon>Oxyuroidea</taxon>
        <taxon>Oxyuridae</taxon>
        <taxon>Enterobius</taxon>
    </lineage>
</organism>
<protein>
    <submittedName>
        <fullName evidence="4">Leishmanolysin-like peptidase</fullName>
    </submittedName>
</protein>
<evidence type="ECO:0000313" key="2">
    <source>
        <dbReference type="EMBL" id="VDD86501.1"/>
    </source>
</evidence>
<dbReference type="WBParaSite" id="EVEC_0000193601-mRNA-1">
    <property type="protein sequence ID" value="EVEC_0000193601-mRNA-1"/>
    <property type="gene ID" value="EVEC_0000193601"/>
</dbReference>
<dbReference type="OrthoDB" id="527990at2759"/>
<feature type="compositionally biased region" description="Basic residues" evidence="1">
    <location>
        <begin position="1"/>
        <end position="13"/>
    </location>
</feature>